<dbReference type="Proteomes" id="UP000770661">
    <property type="component" value="Unassembled WGS sequence"/>
</dbReference>
<name>A0A8J5C1J6_CHIOP</name>
<protein>
    <submittedName>
        <fullName evidence="1">Uncharacterized protein</fullName>
    </submittedName>
</protein>
<organism evidence="1 2">
    <name type="scientific">Chionoecetes opilio</name>
    <name type="common">Atlantic snow crab</name>
    <name type="synonym">Cancer opilio</name>
    <dbReference type="NCBI Taxonomy" id="41210"/>
    <lineage>
        <taxon>Eukaryota</taxon>
        <taxon>Metazoa</taxon>
        <taxon>Ecdysozoa</taxon>
        <taxon>Arthropoda</taxon>
        <taxon>Crustacea</taxon>
        <taxon>Multicrustacea</taxon>
        <taxon>Malacostraca</taxon>
        <taxon>Eumalacostraca</taxon>
        <taxon>Eucarida</taxon>
        <taxon>Decapoda</taxon>
        <taxon>Pleocyemata</taxon>
        <taxon>Brachyura</taxon>
        <taxon>Eubrachyura</taxon>
        <taxon>Majoidea</taxon>
        <taxon>Majidae</taxon>
        <taxon>Chionoecetes</taxon>
    </lineage>
</organism>
<evidence type="ECO:0000313" key="2">
    <source>
        <dbReference type="Proteomes" id="UP000770661"/>
    </source>
</evidence>
<reference evidence="1" key="1">
    <citation type="submission" date="2020-07" db="EMBL/GenBank/DDBJ databases">
        <title>The High-quality genome of the commercially important snow crab, Chionoecetes opilio.</title>
        <authorList>
            <person name="Jeong J.-H."/>
            <person name="Ryu S."/>
        </authorList>
    </citation>
    <scope>NUCLEOTIDE SEQUENCE</scope>
    <source>
        <strain evidence="1">MADBK_172401_WGS</strain>
        <tissue evidence="1">Digestive gland</tissue>
    </source>
</reference>
<proteinExistence type="predicted"/>
<evidence type="ECO:0000313" key="1">
    <source>
        <dbReference type="EMBL" id="KAG0714948.1"/>
    </source>
</evidence>
<gene>
    <name evidence="1" type="ORF">GWK47_013067</name>
</gene>
<sequence>MGYDLSTSQQIATMDHHLYTTKVSPPGHTVLWRPQKDSGVALKPSDYRPFSHVVRTVHLQDSLDICVTGCITPKPITSLSSLKRSVLRQNHPCKRLHVLWFGVKYDDVDEDAHDWYGNVEFAIPIDSLMQRWTKYYLVEVMTAPTHSTTRILVTNSDYSSILPVYDPHTRGGGWHITPDGRHMQLGDCRRYNGDGYNKHGHIIEFMIEVTPFGMRKIVEETVMSFKNHEEAVTDTPHVCHRFKGPPNCPTPFTRACTSRWFFHEHGRLNTHQLLVRPKLSPSAEELLQYFLTMEGIPRNVLAAPPCLRPSLPPYLAPCPPPLSNQHFPPLPTPTFIISHHLVQRNENGRVLKLHQMLGRKQDDVFRLIAKSITKPKRHPDEEEEEVMMAMMMANRRPPPRYPHPPPHSFYLPPSFGPPPGLHIRPPPMDMPPLYLPPPPLLPYPPGTFQHSWAHLQPITFRKRN</sequence>
<dbReference type="AlphaFoldDB" id="A0A8J5C1J6"/>
<accession>A0A8J5C1J6</accession>
<keyword evidence="2" id="KW-1185">Reference proteome</keyword>
<dbReference type="EMBL" id="JACEEZ010020127">
    <property type="protein sequence ID" value="KAG0714948.1"/>
    <property type="molecule type" value="Genomic_DNA"/>
</dbReference>
<dbReference type="OrthoDB" id="6373187at2759"/>
<comment type="caution">
    <text evidence="1">The sequence shown here is derived from an EMBL/GenBank/DDBJ whole genome shotgun (WGS) entry which is preliminary data.</text>
</comment>